<comment type="similarity">
    <text evidence="2">Belongs to the glycosyl hydrolase 42 family.</text>
</comment>
<dbReference type="EMBL" id="QRAS01000001">
    <property type="protein sequence ID" value="RDL11974.1"/>
    <property type="molecule type" value="Genomic_DNA"/>
</dbReference>
<keyword evidence="4" id="KW-0479">Metal-binding</keyword>
<dbReference type="Proteomes" id="UP000254912">
    <property type="component" value="Unassembled WGS sequence"/>
</dbReference>
<dbReference type="Gene3D" id="3.20.20.80">
    <property type="entry name" value="Glycosidases"/>
    <property type="match status" value="1"/>
</dbReference>
<dbReference type="Pfam" id="PF08532">
    <property type="entry name" value="Glyco_hydro_42M"/>
    <property type="match status" value="1"/>
</dbReference>
<evidence type="ECO:0000313" key="9">
    <source>
        <dbReference type="Proteomes" id="UP000254912"/>
    </source>
</evidence>
<dbReference type="GO" id="GO:0004565">
    <property type="term" value="F:beta-galactosidase activity"/>
    <property type="evidence" value="ECO:0007669"/>
    <property type="project" value="UniProtKB-EC"/>
</dbReference>
<reference evidence="8 9" key="1">
    <citation type="submission" date="2018-07" db="EMBL/GenBank/DDBJ databases">
        <title>Genomic Encyclopedia of Type Strains, Phase III (KMG-III): the genomes of soil and plant-associated and newly described type strains.</title>
        <authorList>
            <person name="Whitman W."/>
        </authorList>
    </citation>
    <scope>NUCLEOTIDE SEQUENCE [LARGE SCALE GENOMIC DNA]</scope>
    <source>
        <strain evidence="8 9">CECT 7031</strain>
    </source>
</reference>
<evidence type="ECO:0000256" key="6">
    <source>
        <dbReference type="ARBA" id="ARBA00022833"/>
    </source>
</evidence>
<accession>A0A288QML7</accession>
<keyword evidence="5" id="KW-0378">Hydrolase</keyword>
<dbReference type="GeneID" id="94545969"/>
<keyword evidence="7" id="KW-0326">Glycosidase</keyword>
<dbReference type="InterPro" id="IPR017853">
    <property type="entry name" value="GH"/>
</dbReference>
<dbReference type="SUPFAM" id="SSF52317">
    <property type="entry name" value="Class I glutamine amidotransferase-like"/>
    <property type="match status" value="1"/>
</dbReference>
<dbReference type="Gene3D" id="2.60.40.1180">
    <property type="entry name" value="Golgi alpha-mannosidase II"/>
    <property type="match status" value="1"/>
</dbReference>
<evidence type="ECO:0000256" key="3">
    <source>
        <dbReference type="ARBA" id="ARBA00012756"/>
    </source>
</evidence>
<keyword evidence="6" id="KW-0862">Zinc</keyword>
<dbReference type="GO" id="GO:0006012">
    <property type="term" value="P:galactose metabolic process"/>
    <property type="evidence" value="ECO:0007669"/>
    <property type="project" value="InterPro"/>
</dbReference>
<proteinExistence type="inferred from homology"/>
<keyword evidence="9" id="KW-1185">Reference proteome</keyword>
<dbReference type="InterPro" id="IPR003476">
    <property type="entry name" value="Glyco_hydro_42"/>
</dbReference>
<evidence type="ECO:0000256" key="4">
    <source>
        <dbReference type="ARBA" id="ARBA00022723"/>
    </source>
</evidence>
<dbReference type="AlphaFoldDB" id="A0A288QML7"/>
<protein>
    <recommendedName>
        <fullName evidence="3">beta-galactosidase</fullName>
        <ecNumber evidence="3">3.2.1.23</ecNumber>
    </recommendedName>
</protein>
<gene>
    <name evidence="8" type="ORF">DFP99_0398</name>
</gene>
<evidence type="ECO:0000256" key="5">
    <source>
        <dbReference type="ARBA" id="ARBA00022801"/>
    </source>
</evidence>
<dbReference type="InterPro" id="IPR013529">
    <property type="entry name" value="Glyco_hydro_42_N"/>
</dbReference>
<evidence type="ECO:0000256" key="7">
    <source>
        <dbReference type="ARBA" id="ARBA00023295"/>
    </source>
</evidence>
<dbReference type="Gene3D" id="3.40.50.880">
    <property type="match status" value="1"/>
</dbReference>
<dbReference type="CDD" id="cd03143">
    <property type="entry name" value="A4_beta-galactosidase_middle_domain"/>
    <property type="match status" value="1"/>
</dbReference>
<evidence type="ECO:0000256" key="1">
    <source>
        <dbReference type="ARBA" id="ARBA00001412"/>
    </source>
</evidence>
<dbReference type="InterPro" id="IPR013780">
    <property type="entry name" value="Glyco_hydro_b"/>
</dbReference>
<comment type="catalytic activity">
    <reaction evidence="1">
        <text>Hydrolysis of terminal non-reducing beta-D-galactose residues in beta-D-galactosides.</text>
        <dbReference type="EC" id="3.2.1.23"/>
    </reaction>
</comment>
<name>A0A288QML7_9LACO</name>
<dbReference type="InterPro" id="IPR013738">
    <property type="entry name" value="Beta_galactosidase_Trimer"/>
</dbReference>
<dbReference type="GO" id="GO:0046872">
    <property type="term" value="F:metal ion binding"/>
    <property type="evidence" value="ECO:0007669"/>
    <property type="project" value="UniProtKB-KW"/>
</dbReference>
<dbReference type="RefSeq" id="WP_070230036.1">
    <property type="nucleotide sequence ID" value="NZ_BJYO01000002.1"/>
</dbReference>
<dbReference type="InterPro" id="IPR029062">
    <property type="entry name" value="Class_I_gatase-like"/>
</dbReference>
<dbReference type="Pfam" id="PF08533">
    <property type="entry name" value="Glyco_hydro_42C"/>
    <property type="match status" value="1"/>
</dbReference>
<dbReference type="InterPro" id="IPR013739">
    <property type="entry name" value="Beta_galactosidase_C"/>
</dbReference>
<dbReference type="EC" id="3.2.1.23" evidence="3"/>
<dbReference type="KEGG" id="wso:WSWS_00770"/>
<organism evidence="8 9">
    <name type="scientific">Weissella soli</name>
    <dbReference type="NCBI Taxonomy" id="155866"/>
    <lineage>
        <taxon>Bacteria</taxon>
        <taxon>Bacillati</taxon>
        <taxon>Bacillota</taxon>
        <taxon>Bacilli</taxon>
        <taxon>Lactobacillales</taxon>
        <taxon>Lactobacillaceae</taxon>
        <taxon>Weissella</taxon>
    </lineage>
</organism>
<dbReference type="PANTHER" id="PTHR36447:SF2">
    <property type="entry name" value="BETA-GALACTOSIDASE YESZ"/>
    <property type="match status" value="1"/>
</dbReference>
<dbReference type="Pfam" id="PF02449">
    <property type="entry name" value="Glyco_hydro_42"/>
    <property type="match status" value="1"/>
</dbReference>
<evidence type="ECO:0000313" key="8">
    <source>
        <dbReference type="EMBL" id="RDL11974.1"/>
    </source>
</evidence>
<dbReference type="GO" id="GO:0009341">
    <property type="term" value="C:beta-galactosidase complex"/>
    <property type="evidence" value="ECO:0007669"/>
    <property type="project" value="InterPro"/>
</dbReference>
<evidence type="ECO:0000256" key="2">
    <source>
        <dbReference type="ARBA" id="ARBA00005940"/>
    </source>
</evidence>
<sequence>MEKQNNLLYGVAYYFEYLPYDRIDEDIKMMLAANINVVRIGESTWSTYEPEDGVFDFSKLIYTLEKMQQAGIAVIVGTPTYAFPAWLAKKYPEVLVENDGQRQLYGRRQIMDITSPVFRAYAERIIRRMLSEVIHFDNIIGYQVDNETKHYGTSAAHVQAAFIQKMKVTFDGDLAALNQAFGLDYWSNRINSWEDFPSVNGTINASLAGAFSKFQRELVTDYLSWQVDIVNDYKKANQFVTHNFDFEWRDYSYGIQPDVNHFSAAQALDVAGVDVYHPSQKQLTGVENSFVGDVARNLKQQNYLVLETQAQAFKSWTPYPGQLYQLAFNHIANGANMVEYWHWHSIHNSFETYWKGLLSHDFQPNPVYNEAKQVGQDFKRLSDKLVNLKHDATVAIVVDNESLTTTSDDRWMEFGVGDHVKYNDVFRRIYDSFYRQNIRTDILNPQTIALDQYALVVVPMLYVSDRSFLQRLNDYIHEGGHVLFTFKDGVADEHVKVRTALQPAIIQEAVGAHYQLFVDPNGEKLRDVSGVFQDSDLVISDWSELLVTDTATSLANYDDHWAQYAAITENHYGAGMAWYLGTWASASVIDQLIKHVVKNSNVAPSPYGVAWPLIVKSAENHEHAHIDFLFNFSDQTQQITLPFDGVELLHQENINSNQQWELAPWSVKILERRDK</sequence>
<dbReference type="SUPFAM" id="SSF51445">
    <property type="entry name" value="(Trans)glycosidases"/>
    <property type="match status" value="1"/>
</dbReference>
<comment type="caution">
    <text evidence="8">The sequence shown here is derived from an EMBL/GenBank/DDBJ whole genome shotgun (WGS) entry which is preliminary data.</text>
</comment>
<dbReference type="PANTHER" id="PTHR36447">
    <property type="entry name" value="BETA-GALACTOSIDASE GANA"/>
    <property type="match status" value="1"/>
</dbReference>